<protein>
    <submittedName>
        <fullName evidence="1">Yippee zinc-binding/DNA-binding /Mis18, centromere assembly-domain-containing protein</fullName>
    </submittedName>
</protein>
<evidence type="ECO:0000313" key="1">
    <source>
        <dbReference type="EMBL" id="KAK9325837.1"/>
    </source>
</evidence>
<dbReference type="EMBL" id="MU970038">
    <property type="protein sequence ID" value="KAK9325837.1"/>
    <property type="molecule type" value="Genomic_DNA"/>
</dbReference>
<proteinExistence type="predicted"/>
<comment type="caution">
    <text evidence="1">The sequence shown here is derived from an EMBL/GenBank/DDBJ whole genome shotgun (WGS) entry which is preliminary data.</text>
</comment>
<reference evidence="2" key="1">
    <citation type="journal article" date="2024" name="Front. Bioeng. Biotechnol.">
        <title>Genome-scale model development and genomic sequencing of the oleaginous clade Lipomyces.</title>
        <authorList>
            <person name="Czajka J.J."/>
            <person name="Han Y."/>
            <person name="Kim J."/>
            <person name="Mondo S.J."/>
            <person name="Hofstad B.A."/>
            <person name="Robles A."/>
            <person name="Haridas S."/>
            <person name="Riley R."/>
            <person name="LaButti K."/>
            <person name="Pangilinan J."/>
            <person name="Andreopoulos W."/>
            <person name="Lipzen A."/>
            <person name="Yan J."/>
            <person name="Wang M."/>
            <person name="Ng V."/>
            <person name="Grigoriev I.V."/>
            <person name="Spatafora J.W."/>
            <person name="Magnuson J.K."/>
            <person name="Baker S.E."/>
            <person name="Pomraning K.R."/>
        </authorList>
    </citation>
    <scope>NUCLEOTIDE SEQUENCE [LARGE SCALE GENOMIC DNA]</scope>
    <source>
        <strain evidence="2">CBS 10300</strain>
    </source>
</reference>
<gene>
    <name evidence="1" type="ORF">V1517DRAFT_313656</name>
</gene>
<dbReference type="Proteomes" id="UP001489719">
    <property type="component" value="Unassembled WGS sequence"/>
</dbReference>
<accession>A0ACC3TYT5</accession>
<organism evidence="1 2">
    <name type="scientific">Lipomyces orientalis</name>
    <dbReference type="NCBI Taxonomy" id="1233043"/>
    <lineage>
        <taxon>Eukaryota</taxon>
        <taxon>Fungi</taxon>
        <taxon>Dikarya</taxon>
        <taxon>Ascomycota</taxon>
        <taxon>Saccharomycotina</taxon>
        <taxon>Lipomycetes</taxon>
        <taxon>Lipomycetales</taxon>
        <taxon>Lipomycetaceae</taxon>
        <taxon>Lipomyces</taxon>
    </lineage>
</organism>
<evidence type="ECO:0000313" key="2">
    <source>
        <dbReference type="Proteomes" id="UP001489719"/>
    </source>
</evidence>
<sequence length="210" mass="22920">MSRAGDSDGYRNKYNNGNEVSEGAVAVNPSAIVFQCLSCLQIVADSTTWVRATPELRTFTLQSAPADTITISEQLSTSHEGHDLGSTYASFSCSNCTHVLGKIYRTTPRYLDDLRDYFTFDASALKNYQIGSDEPASGPPPADTDFAILKPEPDAVAQRLAIMETVIMAMHDEVEQLKSEVASLRNSTAVDYDSDARRRPGVGRGSRKKT</sequence>
<name>A0ACC3TYT5_9ASCO</name>
<keyword evidence="2" id="KW-1185">Reference proteome</keyword>